<dbReference type="EMBL" id="OIVN01000302">
    <property type="protein sequence ID" value="SPC77923.1"/>
    <property type="molecule type" value="Genomic_DNA"/>
</dbReference>
<evidence type="ECO:0000313" key="2">
    <source>
        <dbReference type="EMBL" id="SPC77923.1"/>
    </source>
</evidence>
<reference evidence="2" key="1">
    <citation type="submission" date="2018-02" db="EMBL/GenBank/DDBJ databases">
        <authorList>
            <person name="Cohen D.B."/>
            <person name="Kent A.D."/>
        </authorList>
    </citation>
    <scope>NUCLEOTIDE SEQUENCE</scope>
</reference>
<sequence length="368" mass="41185">MYGISARSSDALSLIGRLEIQEFMAFDGNNWSLVQSEDLPKGLSDREDRDLSSDETLSISGPERSRVAWSYFTRMNVKELERIRDRYQIPDDIALHIPDLDERACSSKFDDVAFFEADFQAGLATTKVNKKKSKRLVEQGGAAVVNLNVVPSPSIPTRSVEIVELVSFPSSSKGPESISTLRHDASLAMCHAKSVVAKEDMEEYSKMNTNGVKKFLVNSLMKSLNKAMIVSNHCLHWEEVLVKLKAQLSKSESGKKNLMMAMAELTREKNNLTSELEKLRGEMASKDEELRKAVEDGKKAFDQLKSLSDQMESAKAIAVEEYKLFDSFDNNNTKYFFAGAVWTSCSRAAKDTKTHGRSLDFTGAAWMD</sequence>
<dbReference type="SUPFAM" id="SSF90257">
    <property type="entry name" value="Myosin rod fragments"/>
    <property type="match status" value="1"/>
</dbReference>
<gene>
    <name evidence="2" type="ORF">FSB_LOCUS5805</name>
</gene>
<accession>A0A2N9ESZ7</accession>
<protein>
    <submittedName>
        <fullName evidence="2">Uncharacterized protein</fullName>
    </submittedName>
</protein>
<proteinExistence type="predicted"/>
<feature type="coiled-coil region" evidence="1">
    <location>
        <begin position="255"/>
        <end position="296"/>
    </location>
</feature>
<name>A0A2N9ESZ7_FAGSY</name>
<dbReference type="Gene3D" id="1.20.5.340">
    <property type="match status" value="1"/>
</dbReference>
<keyword evidence="1" id="KW-0175">Coiled coil</keyword>
<dbReference type="AlphaFoldDB" id="A0A2N9ESZ7"/>
<organism evidence="2">
    <name type="scientific">Fagus sylvatica</name>
    <name type="common">Beechnut</name>
    <dbReference type="NCBI Taxonomy" id="28930"/>
    <lineage>
        <taxon>Eukaryota</taxon>
        <taxon>Viridiplantae</taxon>
        <taxon>Streptophyta</taxon>
        <taxon>Embryophyta</taxon>
        <taxon>Tracheophyta</taxon>
        <taxon>Spermatophyta</taxon>
        <taxon>Magnoliopsida</taxon>
        <taxon>eudicotyledons</taxon>
        <taxon>Gunneridae</taxon>
        <taxon>Pentapetalae</taxon>
        <taxon>rosids</taxon>
        <taxon>fabids</taxon>
        <taxon>Fagales</taxon>
        <taxon>Fagaceae</taxon>
        <taxon>Fagus</taxon>
    </lineage>
</organism>
<evidence type="ECO:0000256" key="1">
    <source>
        <dbReference type="SAM" id="Coils"/>
    </source>
</evidence>